<organism evidence="1 2">
    <name type="scientific">Astathelohania contejeani</name>
    <dbReference type="NCBI Taxonomy" id="164912"/>
    <lineage>
        <taxon>Eukaryota</taxon>
        <taxon>Fungi</taxon>
        <taxon>Fungi incertae sedis</taxon>
        <taxon>Microsporidia</taxon>
        <taxon>Astathelohaniidae</taxon>
        <taxon>Astathelohania</taxon>
    </lineage>
</organism>
<name>A0ABQ7HZ61_9MICR</name>
<accession>A0ABQ7HZ61</accession>
<reference evidence="1 2" key="1">
    <citation type="submission" date="2019-01" db="EMBL/GenBank/DDBJ databases">
        <title>Genomes sequencing and comparative genomics of infectious freshwater microsporidia, Cucumispora dikerogammari and Thelohania contejeani.</title>
        <authorList>
            <person name="Cormier A."/>
            <person name="Giraud I."/>
            <person name="Wattier R."/>
            <person name="Teixeira M."/>
            <person name="Grandjean F."/>
            <person name="Rigaud T."/>
            <person name="Cordaux R."/>
        </authorList>
    </citation>
    <scope>NUCLEOTIDE SEQUENCE [LARGE SCALE GENOMIC DNA]</scope>
    <source>
        <strain evidence="1">T1</strain>
        <tissue evidence="1">Spores</tissue>
    </source>
</reference>
<evidence type="ECO:0000313" key="2">
    <source>
        <dbReference type="Proteomes" id="UP001516464"/>
    </source>
</evidence>
<proteinExistence type="predicted"/>
<protein>
    <submittedName>
        <fullName evidence="1">Uncharacterized protein</fullName>
    </submittedName>
</protein>
<keyword evidence="2" id="KW-1185">Reference proteome</keyword>
<dbReference type="EMBL" id="SBIQ01000082">
    <property type="protein sequence ID" value="KAF7683483.1"/>
    <property type="molecule type" value="Genomic_DNA"/>
</dbReference>
<sequence>MNNSSENEIEEENLFIEILKKESKDTQLFANELEKINIEDWSHLPEPINLRKVKRKKLKEYEKKEIIVPISIGENLNNKIIQESRNNPKKGFKILMKGLRHNPNNSEIWNELILNYFSKIKFNILDKIINVKGSLEFYLKLWNETRDLEYIKRGLEVHPDSIELYKILIENESNIQNIKDGSIKCKTTQFIDKHLDDNVLSFNDIIEIYDILKQEKLYSRKLFEYFLIHKEELKENIKMELLNNLLNGFENLDLLLNFDQNFLEKNSLFIFKKLKKVAFKRKSNMFSDILSTTPKFLKDLILSLKRISVKSFLIIYDILKFYVSDFEFIKALFNRIEAINMLIFLIKCKEIWKLLLYNIYINNDYSLLDKLKRYFKLGMQRFSRHKKYFLLAQSKVYFRLKDYLSSYQILKNIKSIKKYVILSKISLEDCLLKLSADLISYKHYLLYCEILDIKGDKENVKKYYLIALEKYTDNYIEIGCAYIRWLKYNGEREDVFSVIDKLLLACHDYDIFWYEKYSYMKRMRLDYRNILLEGTKATNSKLLKREKKFVLGGDSQNILIKVRRMVSSDEFSKNEAYKFINILYYYCIENADSFIIIFYLIKNYLDCDKELLKNLELKILVSDLNTGIYWPRVYKTLRYNKIIDKLEYGLELLEYDCFWSR</sequence>
<comment type="caution">
    <text evidence="1">The sequence shown here is derived from an EMBL/GenBank/DDBJ whole genome shotgun (WGS) entry which is preliminary data.</text>
</comment>
<evidence type="ECO:0000313" key="1">
    <source>
        <dbReference type="EMBL" id="KAF7683483.1"/>
    </source>
</evidence>
<dbReference type="Proteomes" id="UP001516464">
    <property type="component" value="Unassembled WGS sequence"/>
</dbReference>
<gene>
    <name evidence="1" type="ORF">TCON_1306</name>
</gene>